<evidence type="ECO:0000313" key="1">
    <source>
        <dbReference type="EMBL" id="BBX72664.1"/>
    </source>
</evidence>
<reference evidence="1 2" key="1">
    <citation type="journal article" date="2019" name="Emerg. Microbes Infect.">
        <title>Comprehensive subspecies identification of 175 nontuberculous mycobacteria species based on 7547 genomic profiles.</title>
        <authorList>
            <person name="Matsumoto Y."/>
            <person name="Kinjo T."/>
            <person name="Motooka D."/>
            <person name="Nabeya D."/>
            <person name="Jung N."/>
            <person name="Uechi K."/>
            <person name="Horii T."/>
            <person name="Iida T."/>
            <person name="Fujita J."/>
            <person name="Nakamura S."/>
        </authorList>
    </citation>
    <scope>NUCLEOTIDE SEQUENCE [LARGE SCALE GENOMIC DNA]</scope>
    <source>
        <strain evidence="1 2">JCM 14233</strain>
    </source>
</reference>
<dbReference type="EMBL" id="AP022575">
    <property type="protein sequence ID" value="BBX72664.1"/>
    <property type="molecule type" value="Genomic_DNA"/>
</dbReference>
<sequence>MPQALLISVLGFAFATATGCGDDMMLTRLCQGCQAIRELGTLELIG</sequence>
<evidence type="ECO:0000313" key="2">
    <source>
        <dbReference type="Proteomes" id="UP000467236"/>
    </source>
</evidence>
<dbReference type="Proteomes" id="UP000467236">
    <property type="component" value="Chromosome"/>
</dbReference>
<dbReference type="KEGG" id="mshj:MSHI_05700"/>
<gene>
    <name evidence="1" type="ORF">MSHI_05700</name>
</gene>
<dbReference type="AlphaFoldDB" id="A0A7I7MK10"/>
<proteinExistence type="predicted"/>
<name>A0A7I7MK10_9MYCO</name>
<organism evidence="1 2">
    <name type="scientific">Mycobacterium shinjukuense</name>
    <dbReference type="NCBI Taxonomy" id="398694"/>
    <lineage>
        <taxon>Bacteria</taxon>
        <taxon>Bacillati</taxon>
        <taxon>Actinomycetota</taxon>
        <taxon>Actinomycetes</taxon>
        <taxon>Mycobacteriales</taxon>
        <taxon>Mycobacteriaceae</taxon>
        <taxon>Mycobacterium</taxon>
    </lineage>
</organism>
<protein>
    <submittedName>
        <fullName evidence="1">Uncharacterized protein</fullName>
    </submittedName>
</protein>
<keyword evidence="2" id="KW-1185">Reference proteome</keyword>
<accession>A0A7I7MK10</accession>